<sequence>MARKTSRTQHMLIYLAYSKCYTYCPMVVTNIVSGLEPYQSKYKLGYLSQLENFQCLPTTQETNLLLLEEFYYPGHSTQVQSKKLLVLHMPKISEHKQMQLPPSNVQQQ</sequence>
<comment type="caution">
    <text evidence="1">The sequence shown here is derived from an EMBL/GenBank/DDBJ whole genome shotgun (WGS) entry which is preliminary data.</text>
</comment>
<dbReference type="Proteomes" id="UP000439903">
    <property type="component" value="Unassembled WGS sequence"/>
</dbReference>
<reference evidence="1 2" key="1">
    <citation type="journal article" date="2019" name="Environ. Microbiol.">
        <title>At the nexus of three kingdoms: the genome of the mycorrhizal fungus Gigaspora margarita provides insights into plant, endobacterial and fungal interactions.</title>
        <authorList>
            <person name="Venice F."/>
            <person name="Ghignone S."/>
            <person name="Salvioli di Fossalunga A."/>
            <person name="Amselem J."/>
            <person name="Novero M."/>
            <person name="Xianan X."/>
            <person name="Sedzielewska Toro K."/>
            <person name="Morin E."/>
            <person name="Lipzen A."/>
            <person name="Grigoriev I.V."/>
            <person name="Henrissat B."/>
            <person name="Martin F.M."/>
            <person name="Bonfante P."/>
        </authorList>
    </citation>
    <scope>NUCLEOTIDE SEQUENCE [LARGE SCALE GENOMIC DNA]</scope>
    <source>
        <strain evidence="1 2">BEG34</strain>
    </source>
</reference>
<proteinExistence type="predicted"/>
<evidence type="ECO:0000313" key="1">
    <source>
        <dbReference type="EMBL" id="KAF0414655.1"/>
    </source>
</evidence>
<organism evidence="1 2">
    <name type="scientific">Gigaspora margarita</name>
    <dbReference type="NCBI Taxonomy" id="4874"/>
    <lineage>
        <taxon>Eukaryota</taxon>
        <taxon>Fungi</taxon>
        <taxon>Fungi incertae sedis</taxon>
        <taxon>Mucoromycota</taxon>
        <taxon>Glomeromycotina</taxon>
        <taxon>Glomeromycetes</taxon>
        <taxon>Diversisporales</taxon>
        <taxon>Gigasporaceae</taxon>
        <taxon>Gigaspora</taxon>
    </lineage>
</organism>
<protein>
    <submittedName>
        <fullName evidence="1">Uncharacterized protein</fullName>
    </submittedName>
</protein>
<dbReference type="EMBL" id="WTPW01001779">
    <property type="protein sequence ID" value="KAF0414655.1"/>
    <property type="molecule type" value="Genomic_DNA"/>
</dbReference>
<accession>A0A8H3X5E1</accession>
<name>A0A8H3X5E1_GIGMA</name>
<keyword evidence="2" id="KW-1185">Reference proteome</keyword>
<gene>
    <name evidence="1" type="ORF">F8M41_007646</name>
</gene>
<evidence type="ECO:0000313" key="2">
    <source>
        <dbReference type="Proteomes" id="UP000439903"/>
    </source>
</evidence>
<dbReference type="AlphaFoldDB" id="A0A8H3X5E1"/>